<gene>
    <name evidence="1" type="ORF">AA0119_g12180</name>
</gene>
<accession>A0ABY0FU34</accession>
<dbReference type="EMBL" id="PDXF01000109">
    <property type="protein sequence ID" value="RYN88065.1"/>
    <property type="molecule type" value="Genomic_DNA"/>
</dbReference>
<keyword evidence="2" id="KW-1185">Reference proteome</keyword>
<comment type="caution">
    <text evidence="1">The sequence shown here is derived from an EMBL/GenBank/DDBJ whole genome shotgun (WGS) entry which is preliminary data.</text>
</comment>
<proteinExistence type="predicted"/>
<organism evidence="1 2">
    <name type="scientific">Alternaria tenuissima</name>
    <dbReference type="NCBI Taxonomy" id="119927"/>
    <lineage>
        <taxon>Eukaryota</taxon>
        <taxon>Fungi</taxon>
        <taxon>Dikarya</taxon>
        <taxon>Ascomycota</taxon>
        <taxon>Pezizomycotina</taxon>
        <taxon>Dothideomycetes</taxon>
        <taxon>Pleosporomycetidae</taxon>
        <taxon>Pleosporales</taxon>
        <taxon>Pleosporineae</taxon>
        <taxon>Pleosporaceae</taxon>
        <taxon>Alternaria</taxon>
        <taxon>Alternaria sect. Alternaria</taxon>
        <taxon>Alternaria alternata complex</taxon>
    </lineage>
</organism>
<evidence type="ECO:0000313" key="2">
    <source>
        <dbReference type="Proteomes" id="UP000293195"/>
    </source>
</evidence>
<name>A0ABY0FU34_9PLEO</name>
<reference evidence="2" key="1">
    <citation type="journal article" date="2019" name="bioRxiv">
        <title>Genomics, evolutionary history and diagnostics of the Alternaria alternata species group including apple and Asian pear pathotypes.</title>
        <authorList>
            <person name="Armitage A.D."/>
            <person name="Cockerton H.M."/>
            <person name="Sreenivasaprasad S."/>
            <person name="Woodhall J.W."/>
            <person name="Lane C.R."/>
            <person name="Harrison R.J."/>
            <person name="Clarkson J.P."/>
        </authorList>
    </citation>
    <scope>NUCLEOTIDE SEQUENCE [LARGE SCALE GENOMIC DNA]</scope>
    <source>
        <strain evidence="2">FERA 635</strain>
    </source>
</reference>
<protein>
    <submittedName>
        <fullName evidence="1">Uncharacterized protein</fullName>
    </submittedName>
</protein>
<dbReference type="Proteomes" id="UP000293195">
    <property type="component" value="Unassembled WGS sequence"/>
</dbReference>
<evidence type="ECO:0000313" key="1">
    <source>
        <dbReference type="EMBL" id="RYN88065.1"/>
    </source>
</evidence>
<sequence length="290" mass="31150">MINSTTTKTLPTSTEVMTAVATSTILKTAYQMTTTTTVNISAVASCGIFGSETPKASPRAIMESLRWACFDDQLIAKTDGRVEPPNLLDTVHVYCVTFIHLEPQLYTTFTIGMVTSTRTGSTRTVYTTSKIVSTSVVSPTVSTTITSTSTVHPTTTSPIFTYTKALSTLTGPYITPMPWPYVQCNGYFMANMQSNVPISGIGGQLFQANWTSDPLFDCCMGGISNNYVAGWQFDRARSSGDRCYYLPANENGVHRDFAVLLGPHGVIVGNGLSGGATSGQYSAAVEKDEL</sequence>